<feature type="region of interest" description="Disordered" evidence="1">
    <location>
        <begin position="1"/>
        <end position="25"/>
    </location>
</feature>
<accession>A0A1H4TEN4</accession>
<dbReference type="OrthoDB" id="5125852at2"/>
<sequence>MFGLRRRRRAASAAPAAPEAKGPGSIRLSEDQLFDAVRGKLDDFMGVEGSWALVRRDPEAPADDAIFAAMSTYSLARDITAMLIGRAETAPTAASGSDAPAEAPAAPERAPMRAIPRDEDPREQVRIELTTIARWADPKRHDPEYVDTAIVTPAAASDAADRSARGA</sequence>
<dbReference type="RefSeq" id="WP_091187701.1">
    <property type="nucleotide sequence ID" value="NZ_FNRY01000002.1"/>
</dbReference>
<gene>
    <name evidence="2" type="ORF">SAMN04489806_3190</name>
</gene>
<evidence type="ECO:0000313" key="2">
    <source>
        <dbReference type="EMBL" id="SEC54925.1"/>
    </source>
</evidence>
<name>A0A1H4TEN4_9MICO</name>
<evidence type="ECO:0000256" key="1">
    <source>
        <dbReference type="SAM" id="MobiDB-lite"/>
    </source>
</evidence>
<reference evidence="2 3" key="1">
    <citation type="submission" date="2016-10" db="EMBL/GenBank/DDBJ databases">
        <authorList>
            <person name="de Groot N.N."/>
        </authorList>
    </citation>
    <scope>NUCLEOTIDE SEQUENCE [LARGE SCALE GENOMIC DNA]</scope>
    <source>
        <strain evidence="2 3">DSM 21799</strain>
    </source>
</reference>
<dbReference type="AlphaFoldDB" id="A0A1H4TEN4"/>
<evidence type="ECO:0000313" key="3">
    <source>
        <dbReference type="Proteomes" id="UP000199183"/>
    </source>
</evidence>
<feature type="region of interest" description="Disordered" evidence="1">
    <location>
        <begin position="89"/>
        <end position="123"/>
    </location>
</feature>
<feature type="compositionally biased region" description="Low complexity" evidence="1">
    <location>
        <begin position="11"/>
        <end position="20"/>
    </location>
</feature>
<dbReference type="Proteomes" id="UP000199183">
    <property type="component" value="Unassembled WGS sequence"/>
</dbReference>
<organism evidence="2 3">
    <name type="scientific">Paramicrobacterium humi</name>
    <dbReference type="NCBI Taxonomy" id="640635"/>
    <lineage>
        <taxon>Bacteria</taxon>
        <taxon>Bacillati</taxon>
        <taxon>Actinomycetota</taxon>
        <taxon>Actinomycetes</taxon>
        <taxon>Micrococcales</taxon>
        <taxon>Microbacteriaceae</taxon>
        <taxon>Paramicrobacterium</taxon>
    </lineage>
</organism>
<dbReference type="EMBL" id="FNRY01000002">
    <property type="protein sequence ID" value="SEC54925.1"/>
    <property type="molecule type" value="Genomic_DNA"/>
</dbReference>
<protein>
    <submittedName>
        <fullName evidence="2">Uncharacterized protein</fullName>
    </submittedName>
</protein>
<keyword evidence="3" id="KW-1185">Reference proteome</keyword>
<feature type="compositionally biased region" description="Low complexity" evidence="1">
    <location>
        <begin position="99"/>
        <end position="114"/>
    </location>
</feature>
<proteinExistence type="predicted"/>
<feature type="compositionally biased region" description="Basic residues" evidence="1">
    <location>
        <begin position="1"/>
        <end position="10"/>
    </location>
</feature>